<keyword evidence="2" id="KW-1185">Reference proteome</keyword>
<name>A0A0H2ZR32_STRP2</name>
<gene>
    <name evidence="1" type="ordered locus">SPD_1982</name>
</gene>
<protein>
    <submittedName>
        <fullName evidence="1">Uncharacterized protein</fullName>
    </submittedName>
</protein>
<dbReference type="HOGENOM" id="CLU_3141316_0_0_9"/>
<evidence type="ECO:0000313" key="1">
    <source>
        <dbReference type="EMBL" id="ABJ55197.1"/>
    </source>
</evidence>
<dbReference type="EMBL" id="CP000410">
    <property type="protein sequence ID" value="ABJ55197.1"/>
    <property type="molecule type" value="Genomic_DNA"/>
</dbReference>
<dbReference type="AlphaFoldDB" id="A0A0H2ZR32"/>
<accession>A0A0H2ZR32</accession>
<reference evidence="1 2" key="1">
    <citation type="journal article" date="2007" name="J. Bacteriol.">
        <title>Genome sequence of Avery's virulent serotype 2 strain D39 of Streptococcus pneumoniae and comparison with that of unencapsulated laboratory strain R6.</title>
        <authorList>
            <person name="Lanie J.A."/>
            <person name="Ng W.L."/>
            <person name="Kazmierczak K.M."/>
            <person name="Andrzejewski T.M."/>
            <person name="Davidsen T.M."/>
            <person name="Wayne K.J."/>
            <person name="Tettelin H."/>
            <person name="Glass J.I."/>
            <person name="Winkler M.E."/>
        </authorList>
    </citation>
    <scope>NUCLEOTIDE SEQUENCE [LARGE SCALE GENOMIC DNA]</scope>
    <source>
        <strain evidence="2">D39 / NCTC 7466</strain>
    </source>
</reference>
<dbReference type="KEGG" id="spd:SPD_1982"/>
<sequence length="49" mass="5732">MGAQPVQDTETSSALISSHYLDEQDLSEKLKSELQWFELENKLLNLWEH</sequence>
<organism evidence="1 2">
    <name type="scientific">Streptococcus pneumoniae serotype 2 (strain D39 / NCTC 7466)</name>
    <dbReference type="NCBI Taxonomy" id="373153"/>
    <lineage>
        <taxon>Bacteria</taxon>
        <taxon>Bacillati</taxon>
        <taxon>Bacillota</taxon>
        <taxon>Bacilli</taxon>
        <taxon>Lactobacillales</taxon>
        <taxon>Streptococcaceae</taxon>
        <taxon>Streptococcus</taxon>
    </lineage>
</organism>
<dbReference type="PaxDb" id="373153-SPD_1982"/>
<dbReference type="Proteomes" id="UP000001452">
    <property type="component" value="Chromosome"/>
</dbReference>
<proteinExistence type="predicted"/>
<evidence type="ECO:0000313" key="2">
    <source>
        <dbReference type="Proteomes" id="UP000001452"/>
    </source>
</evidence>